<keyword evidence="7" id="KW-0067">ATP-binding</keyword>
<dbReference type="PROSITE" id="PS51643">
    <property type="entry name" value="HD_CAS3"/>
    <property type="match status" value="1"/>
</dbReference>
<keyword evidence="11" id="KW-0540">Nuclease</keyword>
<dbReference type="GO" id="GO:0004519">
    <property type="term" value="F:endonuclease activity"/>
    <property type="evidence" value="ECO:0007669"/>
    <property type="project" value="UniProtKB-KW"/>
</dbReference>
<feature type="region of interest" description="Disordered" evidence="9">
    <location>
        <begin position="972"/>
        <end position="994"/>
    </location>
</feature>
<dbReference type="Gene3D" id="3.40.50.300">
    <property type="entry name" value="P-loop containing nucleotide triphosphate hydrolases"/>
    <property type="match status" value="2"/>
</dbReference>
<dbReference type="Proteomes" id="UP000572635">
    <property type="component" value="Unassembled WGS sequence"/>
</dbReference>
<dbReference type="GO" id="GO:0051607">
    <property type="term" value="P:defense response to virus"/>
    <property type="evidence" value="ECO:0007669"/>
    <property type="project" value="UniProtKB-KW"/>
</dbReference>
<keyword evidence="8" id="KW-0051">Antiviral defense</keyword>
<dbReference type="GO" id="GO:0016787">
    <property type="term" value="F:hydrolase activity"/>
    <property type="evidence" value="ECO:0007669"/>
    <property type="project" value="UniProtKB-KW"/>
</dbReference>
<keyword evidence="12" id="KW-1185">Reference proteome</keyword>
<reference evidence="11 12" key="1">
    <citation type="submission" date="2020-08" db="EMBL/GenBank/DDBJ databases">
        <title>Sequencing the genomes of 1000 actinobacteria strains.</title>
        <authorList>
            <person name="Klenk H.-P."/>
        </authorList>
    </citation>
    <scope>NUCLEOTIDE SEQUENCE [LARGE SCALE GENOMIC DNA]</scope>
    <source>
        <strain evidence="11 12">DSM 44551</strain>
    </source>
</reference>
<evidence type="ECO:0000256" key="9">
    <source>
        <dbReference type="SAM" id="MobiDB-lite"/>
    </source>
</evidence>
<dbReference type="EC" id="3.6.4.-" evidence="11"/>
<dbReference type="EMBL" id="JACHDB010000002">
    <property type="protein sequence ID" value="MBB5436278.1"/>
    <property type="molecule type" value="Genomic_DNA"/>
</dbReference>
<dbReference type="SUPFAM" id="SSF109604">
    <property type="entry name" value="HD-domain/PDEase-like"/>
    <property type="match status" value="1"/>
</dbReference>
<evidence type="ECO:0000256" key="8">
    <source>
        <dbReference type="ARBA" id="ARBA00023118"/>
    </source>
</evidence>
<organism evidence="11 12">
    <name type="scientific">Nocardiopsis composta</name>
    <dbReference type="NCBI Taxonomy" id="157465"/>
    <lineage>
        <taxon>Bacteria</taxon>
        <taxon>Bacillati</taxon>
        <taxon>Actinomycetota</taxon>
        <taxon>Actinomycetes</taxon>
        <taxon>Streptosporangiales</taxon>
        <taxon>Nocardiopsidaceae</taxon>
        <taxon>Nocardiopsis</taxon>
    </lineage>
</organism>
<evidence type="ECO:0000313" key="12">
    <source>
        <dbReference type="Proteomes" id="UP000572635"/>
    </source>
</evidence>
<dbReference type="InterPro" id="IPR013444">
    <property type="entry name" value="Helicase_Cas3_CRISPR-ass_Anaes"/>
</dbReference>
<dbReference type="NCBIfam" id="TIGR01596">
    <property type="entry name" value="cas3_HD"/>
    <property type="match status" value="1"/>
</dbReference>
<dbReference type="Pfam" id="PF22590">
    <property type="entry name" value="Cas3-like_C_2"/>
    <property type="match status" value="1"/>
</dbReference>
<dbReference type="Gene3D" id="1.10.3210.30">
    <property type="match status" value="1"/>
</dbReference>
<evidence type="ECO:0000259" key="10">
    <source>
        <dbReference type="PROSITE" id="PS51643"/>
    </source>
</evidence>
<comment type="similarity">
    <text evidence="1">In the N-terminal section; belongs to the CRISPR-associated nuclease Cas3-HD family.</text>
</comment>
<dbReference type="GO" id="GO:0005524">
    <property type="term" value="F:ATP binding"/>
    <property type="evidence" value="ECO:0007669"/>
    <property type="project" value="UniProtKB-KW"/>
</dbReference>
<dbReference type="RefSeq" id="WP_184399675.1">
    <property type="nucleotide sequence ID" value="NZ_BAAAJD010000109.1"/>
</dbReference>
<keyword evidence="11" id="KW-0255">Endonuclease</keyword>
<feature type="domain" description="HD Cas3-type" evidence="10">
    <location>
        <begin position="768"/>
        <end position="964"/>
    </location>
</feature>
<accession>A0A7W8QUQ1</accession>
<dbReference type="GO" id="GO:0046872">
    <property type="term" value="F:metal ion binding"/>
    <property type="evidence" value="ECO:0007669"/>
    <property type="project" value="UniProtKB-KW"/>
</dbReference>
<sequence>MRLDAAAFAEFFTAVHGHGPLPWQQDLAERLLAGEEWPAGVDVATGLGKTSLIDIAVFAAAAGAPAARRRTFFIVDRRLVVDEAYDHARTLAAALADPAALDCGDQQRTTVEQVAELLRPDHGAEPLEAARMRGGTTWDWRWVKRPDAPAVVVGTVDQIGSRLLMRGYGLGPHLAPIDAALVGTDSLIVCDEAHLSAPLLQTLNTAVQQDARLAAPVVVTMSATAPPVHRGRVHTTTAADAAHPVAGARLNSPRRLHLAAPKSSRAVAEQMAAWAHGLAQQPGPGRVVLSVCNTVARARAVFTTLGGLGVAEDDRVLLIGRSRPIDRDHLIATAYEHMRLGRDRTRDNTLHVVATQTVEVGANIDADALVSESASYSALVQRLGRVGRAPDIHPAPDFPAVVVHDPTATDEDPVYGPARNATWAWLRTLTDPVAVRKGAHSAQALDGGGISASPLQLAELRRGLSEEEKQAMEAPGSYIPHLWQGTLRLWARTAPRPYPDPPVAPYLHGIDGREADVNLIWRTDLAPEDLPAPGEAAGPQTAGRIAAMPPSAEEMLPLSPAAVRRWAAGADPADLDDVEGARDPETPRPATGQKTVIGLVHRGEDALQAIDLKDVRPGQTVILPARAGGCDAYGWNPSSRSPVTDVADLAHRRDRPRVRVHLRLADLADQATAPAVDALLEAAEEIEKAGEEPEPADFTAALKHLPPAPDVGVLSRSQRLARNLGLIAENDARLIEAGTDQDSDRGRWVLARRGRPFGSDSGTAASSAAPAPMGLEAHQEEVARQAARFAANLGLPEAEVHAVWLAGRYHDEGKRDPRFQAMLYGLPPEAVDGLPALAKSGLDPADARAHRWAARRSTYPPGMRHEALSVAIARTRLQHERWDVDADLVLHLIAAHHGRARPLIPAVADPAPATVAVPGTGTSIRTDDLHDPDQAERFERLQDAHGPWKLALLEAVVRLADIWCSAGDPVTTAPHPHIPRRPTAPPPAPAPEGHRVALPALDGRDPLGFLAALGTLRLLTEEAGLPVRLSFDPLDATAHITGPLPDTETIAHTLAGIAAGVAPDQLLPAMPAGWPPRLHPDGRVGDPLRVDRQGYPLLIGQADRAGEQWLRFITTDLALDNRGRCALTPFMAPAGRQTAATFFSFPLDKIREDPALLDQALTSWQRVDDYTGEYLDHRAIRTAGDLPTGESTPAGVPGATWLATHALPLLHLTGNGTRPQAALWQRIQRRTVMRWPVWHPEHDLATTRALITHPALTRAHFDDTREVLCFPAEGLTPLGIIVMAAAQRIPGRNSAGALAPLETRLT</sequence>
<keyword evidence="4" id="KW-0547">Nucleotide-binding</keyword>
<dbReference type="SUPFAM" id="SSF52540">
    <property type="entry name" value="P-loop containing nucleoside triphosphate hydrolases"/>
    <property type="match status" value="1"/>
</dbReference>
<keyword evidence="6 11" id="KW-0347">Helicase</keyword>
<evidence type="ECO:0000313" key="11">
    <source>
        <dbReference type="EMBL" id="MBB5436278.1"/>
    </source>
</evidence>
<comment type="similarity">
    <text evidence="2">In the central section; belongs to the CRISPR-associated helicase Cas3 family.</text>
</comment>
<dbReference type="EC" id="3.1.-.-" evidence="11"/>
<protein>
    <submittedName>
        <fullName evidence="11">CRISPR-associated endonuclease/helicase Cas3</fullName>
        <ecNumber evidence="11">3.1.-.-</ecNumber>
        <ecNumber evidence="11">3.6.4.-</ecNumber>
    </submittedName>
</protein>
<evidence type="ECO:0000256" key="7">
    <source>
        <dbReference type="ARBA" id="ARBA00022840"/>
    </source>
</evidence>
<dbReference type="InterPro" id="IPR006483">
    <property type="entry name" value="CRISPR-assoc_Cas3_HD"/>
</dbReference>
<evidence type="ECO:0000256" key="4">
    <source>
        <dbReference type="ARBA" id="ARBA00022741"/>
    </source>
</evidence>
<evidence type="ECO:0000256" key="6">
    <source>
        <dbReference type="ARBA" id="ARBA00022806"/>
    </source>
</evidence>
<keyword evidence="3" id="KW-0479">Metal-binding</keyword>
<dbReference type="InterPro" id="IPR054712">
    <property type="entry name" value="Cas3-like_dom"/>
</dbReference>
<evidence type="ECO:0000256" key="3">
    <source>
        <dbReference type="ARBA" id="ARBA00022723"/>
    </source>
</evidence>
<dbReference type="GO" id="GO:0004386">
    <property type="term" value="F:helicase activity"/>
    <property type="evidence" value="ECO:0007669"/>
    <property type="project" value="UniProtKB-KW"/>
</dbReference>
<dbReference type="NCBIfam" id="TIGR02621">
    <property type="entry name" value="cas3_GSU0051"/>
    <property type="match status" value="1"/>
</dbReference>
<evidence type="ECO:0000256" key="1">
    <source>
        <dbReference type="ARBA" id="ARBA00006847"/>
    </source>
</evidence>
<gene>
    <name evidence="11" type="ORF">HDA36_006426</name>
</gene>
<dbReference type="Pfam" id="PF18019">
    <property type="entry name" value="Cas3_HD"/>
    <property type="match status" value="1"/>
</dbReference>
<name>A0A7W8QUQ1_9ACTN</name>
<evidence type="ECO:0000256" key="2">
    <source>
        <dbReference type="ARBA" id="ARBA00009046"/>
    </source>
</evidence>
<dbReference type="InterPro" id="IPR027417">
    <property type="entry name" value="P-loop_NTPase"/>
</dbReference>
<dbReference type="InterPro" id="IPR038257">
    <property type="entry name" value="CRISPR-assoc_Cas3_HD_sf"/>
</dbReference>
<comment type="caution">
    <text evidence="11">The sequence shown here is derived from an EMBL/GenBank/DDBJ whole genome shotgun (WGS) entry which is preliminary data.</text>
</comment>
<keyword evidence="5 11" id="KW-0378">Hydrolase</keyword>
<proteinExistence type="inferred from homology"/>
<feature type="region of interest" description="Disordered" evidence="9">
    <location>
        <begin position="573"/>
        <end position="592"/>
    </location>
</feature>
<evidence type="ECO:0000256" key="5">
    <source>
        <dbReference type="ARBA" id="ARBA00022801"/>
    </source>
</evidence>